<keyword evidence="7" id="KW-0137">Centromere</keyword>
<dbReference type="InterPro" id="IPR020993">
    <property type="entry name" value="Centromere_CenpK"/>
</dbReference>
<dbReference type="GO" id="GO:0051382">
    <property type="term" value="P:kinetochore assembly"/>
    <property type="evidence" value="ECO:0007669"/>
    <property type="project" value="InterPro"/>
</dbReference>
<evidence type="ECO:0000256" key="8">
    <source>
        <dbReference type="SAM" id="MobiDB-lite"/>
    </source>
</evidence>
<keyword evidence="5" id="KW-0175">Coiled coil</keyword>
<dbReference type="PANTHER" id="PTHR14401:SF6">
    <property type="entry name" value="CENTROMERE PROTEIN K"/>
    <property type="match status" value="1"/>
</dbReference>
<name>V9L3M0_CALMI</name>
<evidence type="ECO:0000256" key="7">
    <source>
        <dbReference type="ARBA" id="ARBA00023328"/>
    </source>
</evidence>
<comment type="subcellular location">
    <subcellularLocation>
        <location evidence="2">Chromosome</location>
        <location evidence="2">Centromere</location>
    </subcellularLocation>
    <subcellularLocation>
        <location evidence="1">Nucleus</location>
    </subcellularLocation>
</comment>
<evidence type="ECO:0000256" key="6">
    <source>
        <dbReference type="ARBA" id="ARBA00023242"/>
    </source>
</evidence>
<feature type="region of interest" description="Disordered" evidence="8">
    <location>
        <begin position="1"/>
        <end position="27"/>
    </location>
</feature>
<reference evidence="9" key="1">
    <citation type="journal article" date="2014" name="Nature">
        <title>Elephant shark genome provides unique insights into gnathostome evolution.</title>
        <authorList>
            <consortium name="International Elephant Shark Genome Sequencing Consortium"/>
            <person name="Venkatesh B."/>
            <person name="Lee A.P."/>
            <person name="Ravi V."/>
            <person name="Maurya A.K."/>
            <person name="Lian M.M."/>
            <person name="Swann J.B."/>
            <person name="Ohta Y."/>
            <person name="Flajnik M.F."/>
            <person name="Sutoh Y."/>
            <person name="Kasahara M."/>
            <person name="Hoon S."/>
            <person name="Gangu V."/>
            <person name="Roy S.W."/>
            <person name="Irimia M."/>
            <person name="Korzh V."/>
            <person name="Kondrychyn I."/>
            <person name="Lim Z.W."/>
            <person name="Tay B.H."/>
            <person name="Tohari S."/>
            <person name="Kong K.W."/>
            <person name="Ho S."/>
            <person name="Lorente-Galdos B."/>
            <person name="Quilez J."/>
            <person name="Marques-Bonet T."/>
            <person name="Raney B.J."/>
            <person name="Ingham P.W."/>
            <person name="Tay A."/>
            <person name="Hillier L.W."/>
            <person name="Minx P."/>
            <person name="Boehm T."/>
            <person name="Wilson R.K."/>
            <person name="Brenner S."/>
            <person name="Warren W.C."/>
        </authorList>
    </citation>
    <scope>NUCLEOTIDE SEQUENCE</scope>
    <source>
        <tissue evidence="9">Testis</tissue>
    </source>
</reference>
<accession>V9L3M0</accession>
<dbReference type="GO" id="GO:0005634">
    <property type="term" value="C:nucleus"/>
    <property type="evidence" value="ECO:0007669"/>
    <property type="project" value="UniProtKB-SubCell"/>
</dbReference>
<protein>
    <submittedName>
        <fullName evidence="9">Centromere protein K-like protein</fullName>
    </submittedName>
</protein>
<dbReference type="GO" id="GO:0000775">
    <property type="term" value="C:chromosome, centromeric region"/>
    <property type="evidence" value="ECO:0007669"/>
    <property type="project" value="UniProtKB-SubCell"/>
</dbReference>
<evidence type="ECO:0000256" key="2">
    <source>
        <dbReference type="ARBA" id="ARBA00004584"/>
    </source>
</evidence>
<evidence type="ECO:0000256" key="4">
    <source>
        <dbReference type="ARBA" id="ARBA00022454"/>
    </source>
</evidence>
<dbReference type="AlphaFoldDB" id="V9L3M0"/>
<dbReference type="GO" id="GO:0000070">
    <property type="term" value="P:mitotic sister chromatid segregation"/>
    <property type="evidence" value="ECO:0007669"/>
    <property type="project" value="TreeGrafter"/>
</dbReference>
<organism evidence="9">
    <name type="scientific">Callorhinchus milii</name>
    <name type="common">Ghost shark</name>
    <dbReference type="NCBI Taxonomy" id="7868"/>
    <lineage>
        <taxon>Eukaryota</taxon>
        <taxon>Metazoa</taxon>
        <taxon>Chordata</taxon>
        <taxon>Craniata</taxon>
        <taxon>Vertebrata</taxon>
        <taxon>Chondrichthyes</taxon>
        <taxon>Holocephali</taxon>
        <taxon>Chimaeriformes</taxon>
        <taxon>Callorhinchidae</taxon>
        <taxon>Callorhinchus</taxon>
    </lineage>
</organism>
<evidence type="ECO:0000256" key="3">
    <source>
        <dbReference type="ARBA" id="ARBA00005795"/>
    </source>
</evidence>
<dbReference type="Pfam" id="PF11802">
    <property type="entry name" value="CENP-K"/>
    <property type="match status" value="1"/>
</dbReference>
<evidence type="ECO:0000256" key="1">
    <source>
        <dbReference type="ARBA" id="ARBA00004123"/>
    </source>
</evidence>
<proteinExistence type="evidence at transcript level"/>
<evidence type="ECO:0000256" key="5">
    <source>
        <dbReference type="ARBA" id="ARBA00023054"/>
    </source>
</evidence>
<dbReference type="PANTHER" id="PTHR14401">
    <property type="entry name" value="CENTROMERE PROTEIN K"/>
    <property type="match status" value="1"/>
</dbReference>
<dbReference type="EMBL" id="JW873575">
    <property type="protein sequence ID" value="AFP06092.1"/>
    <property type="molecule type" value="mRNA"/>
</dbReference>
<keyword evidence="6" id="KW-0539">Nucleus</keyword>
<comment type="similarity">
    <text evidence="3">Belongs to the CENP-K/MCM22 family.</text>
</comment>
<sequence length="273" mass="31363">MAQISAPSNPPLPAPTAPTPSTHSQLLGEGNQAWGVLQQFQNSLTLANIEPIIQDPENPLTVLLARERNLIAEASVQHNRTPKPLPLNNEVLTVLAKEQLQTVTVELQQTLLCTRSKKKSLQNQLEKEERWLKEEMELETSLREEAQDNQQRSIHTISQSSSLLRIKTDMEKLMRKKERLLTALGNFLDEHYPLPSRRGKQKLFKGREENLPPLQTFHEILELLMTRTLKTPHDPYVETDDTFWPPYVEALLRYGIAVRHSQNPNRIRLEVID</sequence>
<evidence type="ECO:0000313" key="9">
    <source>
        <dbReference type="EMBL" id="AFP06092.1"/>
    </source>
</evidence>
<feature type="compositionally biased region" description="Pro residues" evidence="8">
    <location>
        <begin position="8"/>
        <end position="18"/>
    </location>
</feature>
<keyword evidence="4" id="KW-0158">Chromosome</keyword>